<feature type="compositionally biased region" description="Basic and acidic residues" evidence="1">
    <location>
        <begin position="33"/>
        <end position="42"/>
    </location>
</feature>
<evidence type="ECO:0000313" key="3">
    <source>
        <dbReference type="Proteomes" id="UP001430953"/>
    </source>
</evidence>
<dbReference type="AlphaFoldDB" id="A0AAW2GVK1"/>
<name>A0AAW2GVK1_9HYME</name>
<feature type="region of interest" description="Disordered" evidence="1">
    <location>
        <begin position="1"/>
        <end position="62"/>
    </location>
</feature>
<proteinExistence type="predicted"/>
<keyword evidence="3" id="KW-1185">Reference proteome</keyword>
<organism evidence="2 3">
    <name type="scientific">Cardiocondyla obscurior</name>
    <dbReference type="NCBI Taxonomy" id="286306"/>
    <lineage>
        <taxon>Eukaryota</taxon>
        <taxon>Metazoa</taxon>
        <taxon>Ecdysozoa</taxon>
        <taxon>Arthropoda</taxon>
        <taxon>Hexapoda</taxon>
        <taxon>Insecta</taxon>
        <taxon>Pterygota</taxon>
        <taxon>Neoptera</taxon>
        <taxon>Endopterygota</taxon>
        <taxon>Hymenoptera</taxon>
        <taxon>Apocrita</taxon>
        <taxon>Aculeata</taxon>
        <taxon>Formicoidea</taxon>
        <taxon>Formicidae</taxon>
        <taxon>Myrmicinae</taxon>
        <taxon>Cardiocondyla</taxon>
    </lineage>
</organism>
<protein>
    <submittedName>
        <fullName evidence="2">Uncharacterized protein</fullName>
    </submittedName>
</protein>
<evidence type="ECO:0000256" key="1">
    <source>
        <dbReference type="SAM" id="MobiDB-lite"/>
    </source>
</evidence>
<dbReference type="Proteomes" id="UP001430953">
    <property type="component" value="Unassembled WGS sequence"/>
</dbReference>
<reference evidence="2 3" key="1">
    <citation type="submission" date="2023-03" db="EMBL/GenBank/DDBJ databases">
        <title>High recombination rates correlate with genetic variation in Cardiocondyla obscurior ants.</title>
        <authorList>
            <person name="Errbii M."/>
        </authorList>
    </citation>
    <scope>NUCLEOTIDE SEQUENCE [LARGE SCALE GENOMIC DNA]</scope>
    <source>
        <strain evidence="2">Alpha-2009</strain>
        <tissue evidence="2">Whole body</tissue>
    </source>
</reference>
<sequence>MRTRVHRHKLSTGISNVSGSREPRRGRSCRQSFRSDRRAAEKGKKKKKKKKSSPTTCLPGSSYTLNLQITPTFLFPLDRYNTITMLMPGHEVSHRRKRKIRDTGPRPDGPLRHAKRDVGGKGRQVYMPRDSGTISPVRPNSVWVQEPWSALSEPLGRSPSPSTRFRALSPVPVPATSASSAAVCLSPLDQHSPHLAAGLTWCALFAQQTDTSVLPLALA</sequence>
<feature type="compositionally biased region" description="Basic residues" evidence="1">
    <location>
        <begin position="43"/>
        <end position="52"/>
    </location>
</feature>
<accession>A0AAW2GVK1</accession>
<feature type="compositionally biased region" description="Basic and acidic residues" evidence="1">
    <location>
        <begin position="101"/>
        <end position="120"/>
    </location>
</feature>
<feature type="compositionally biased region" description="Polar residues" evidence="1">
    <location>
        <begin position="53"/>
        <end position="62"/>
    </location>
</feature>
<feature type="region of interest" description="Disordered" evidence="1">
    <location>
        <begin position="91"/>
        <end position="132"/>
    </location>
</feature>
<evidence type="ECO:0000313" key="2">
    <source>
        <dbReference type="EMBL" id="KAL0131241.1"/>
    </source>
</evidence>
<dbReference type="EMBL" id="JADYXP020000002">
    <property type="protein sequence ID" value="KAL0131241.1"/>
    <property type="molecule type" value="Genomic_DNA"/>
</dbReference>
<gene>
    <name evidence="2" type="ORF">PUN28_002656</name>
</gene>
<comment type="caution">
    <text evidence="2">The sequence shown here is derived from an EMBL/GenBank/DDBJ whole genome shotgun (WGS) entry which is preliminary data.</text>
</comment>
<feature type="compositionally biased region" description="Basic residues" evidence="1">
    <location>
        <begin position="1"/>
        <end position="10"/>
    </location>
</feature>